<keyword evidence="1" id="KW-1133">Transmembrane helix</keyword>
<keyword evidence="1" id="KW-0812">Transmembrane</keyword>
<feature type="domain" description="Fatty acyl-CoA reductase C-terminal" evidence="2">
    <location>
        <begin position="50"/>
        <end position="146"/>
    </location>
</feature>
<keyword evidence="1" id="KW-0472">Membrane</keyword>
<keyword evidence="4" id="KW-1185">Reference proteome</keyword>
<gene>
    <name evidence="3" type="ORF">OBRU01_14188</name>
</gene>
<dbReference type="GO" id="GO:0080019">
    <property type="term" value="F:alcohol-forming very long-chain fatty acyl-CoA reductase activity"/>
    <property type="evidence" value="ECO:0007669"/>
    <property type="project" value="InterPro"/>
</dbReference>
<feature type="non-terminal residue" evidence="3">
    <location>
        <position position="188"/>
    </location>
</feature>
<reference evidence="3 4" key="1">
    <citation type="journal article" date="2015" name="Genome Biol. Evol.">
        <title>The genome of winter moth (Operophtera brumata) provides a genomic perspective on sexual dimorphism and phenology.</title>
        <authorList>
            <person name="Derks M.F."/>
            <person name="Smit S."/>
            <person name="Salis L."/>
            <person name="Schijlen E."/>
            <person name="Bossers A."/>
            <person name="Mateman C."/>
            <person name="Pijl A.S."/>
            <person name="de Ridder D."/>
            <person name="Groenen M.A."/>
            <person name="Visser M.E."/>
            <person name="Megens H.J."/>
        </authorList>
    </citation>
    <scope>NUCLEOTIDE SEQUENCE [LARGE SCALE GENOMIC DNA]</scope>
    <source>
        <strain evidence="3">WM2013NL</strain>
        <tissue evidence="3">Head and thorax</tissue>
    </source>
</reference>
<comment type="caution">
    <text evidence="3">The sequence shown here is derived from an EMBL/GenBank/DDBJ whole genome shotgun (WGS) entry which is preliminary data.</text>
</comment>
<evidence type="ECO:0000259" key="2">
    <source>
        <dbReference type="Pfam" id="PF03015"/>
    </source>
</evidence>
<dbReference type="PANTHER" id="PTHR11011">
    <property type="entry name" value="MALE STERILITY PROTEIN 2-RELATED"/>
    <property type="match status" value="1"/>
</dbReference>
<dbReference type="GO" id="GO:0035336">
    <property type="term" value="P:long-chain fatty-acyl-CoA metabolic process"/>
    <property type="evidence" value="ECO:0007669"/>
    <property type="project" value="TreeGrafter"/>
</dbReference>
<feature type="non-terminal residue" evidence="3">
    <location>
        <position position="1"/>
    </location>
</feature>
<dbReference type="InterPro" id="IPR033640">
    <property type="entry name" value="FAR_C"/>
</dbReference>
<dbReference type="Pfam" id="PF03015">
    <property type="entry name" value="Sterile"/>
    <property type="match status" value="1"/>
</dbReference>
<dbReference type="Proteomes" id="UP000037510">
    <property type="component" value="Unassembled WGS sequence"/>
</dbReference>
<protein>
    <recommendedName>
        <fullName evidence="2">Fatty acyl-CoA reductase C-terminal domain-containing protein</fullName>
    </recommendedName>
</protein>
<evidence type="ECO:0000313" key="3">
    <source>
        <dbReference type="EMBL" id="KOB71175.1"/>
    </source>
</evidence>
<sequence length="188" mass="22516">MEQFYECPMSPDVMIKLAEEGWPNTYTFTKAIAEETSNRAFYSILSCLVHYIPAYTVDAVIKLFRLKTPKELKSFVHIYDKFNKMGKIFEFFLTNEWNFDETNLTGLWHRLSGTDRQIYNFEMKTIDWDWNTMMWGLGVRKYLIKDGLKNTNEAIEKQKWLKLANYAVVMLYIFIALYLIRLLFKLFM</sequence>
<dbReference type="CDD" id="cd09071">
    <property type="entry name" value="FAR_C"/>
    <property type="match status" value="1"/>
</dbReference>
<dbReference type="InterPro" id="IPR026055">
    <property type="entry name" value="FAR"/>
</dbReference>
<organism evidence="3 4">
    <name type="scientific">Operophtera brumata</name>
    <name type="common">Winter moth</name>
    <name type="synonym">Phalaena brumata</name>
    <dbReference type="NCBI Taxonomy" id="104452"/>
    <lineage>
        <taxon>Eukaryota</taxon>
        <taxon>Metazoa</taxon>
        <taxon>Ecdysozoa</taxon>
        <taxon>Arthropoda</taxon>
        <taxon>Hexapoda</taxon>
        <taxon>Insecta</taxon>
        <taxon>Pterygota</taxon>
        <taxon>Neoptera</taxon>
        <taxon>Endopterygota</taxon>
        <taxon>Lepidoptera</taxon>
        <taxon>Glossata</taxon>
        <taxon>Ditrysia</taxon>
        <taxon>Geometroidea</taxon>
        <taxon>Geometridae</taxon>
        <taxon>Larentiinae</taxon>
        <taxon>Operophtera</taxon>
    </lineage>
</organism>
<accession>A0A0L7L729</accession>
<name>A0A0L7L729_OPEBR</name>
<dbReference type="EMBL" id="JTDY01002562">
    <property type="protein sequence ID" value="KOB71175.1"/>
    <property type="molecule type" value="Genomic_DNA"/>
</dbReference>
<proteinExistence type="predicted"/>
<dbReference type="STRING" id="104452.A0A0L7L729"/>
<dbReference type="GO" id="GO:0005777">
    <property type="term" value="C:peroxisome"/>
    <property type="evidence" value="ECO:0007669"/>
    <property type="project" value="TreeGrafter"/>
</dbReference>
<evidence type="ECO:0000313" key="4">
    <source>
        <dbReference type="Proteomes" id="UP000037510"/>
    </source>
</evidence>
<dbReference type="AlphaFoldDB" id="A0A0L7L729"/>
<evidence type="ECO:0000256" key="1">
    <source>
        <dbReference type="SAM" id="Phobius"/>
    </source>
</evidence>
<feature type="transmembrane region" description="Helical" evidence="1">
    <location>
        <begin position="163"/>
        <end position="184"/>
    </location>
</feature>
<dbReference type="PANTHER" id="PTHR11011:SF60">
    <property type="entry name" value="FATTY ACYL-COA REDUCTASE-RELATED"/>
    <property type="match status" value="1"/>
</dbReference>